<evidence type="ECO:0000313" key="3">
    <source>
        <dbReference type="Proteomes" id="UP001187343"/>
    </source>
</evidence>
<feature type="compositionally biased region" description="Basic and acidic residues" evidence="1">
    <location>
        <begin position="124"/>
        <end position="138"/>
    </location>
</feature>
<accession>A0AA88PK36</accession>
<comment type="caution">
    <text evidence="2">The sequence shown here is derived from an EMBL/GenBank/DDBJ whole genome shotgun (WGS) entry which is preliminary data.</text>
</comment>
<feature type="region of interest" description="Disordered" evidence="1">
    <location>
        <begin position="1"/>
        <end position="52"/>
    </location>
</feature>
<gene>
    <name evidence="2" type="ORF">Q8A67_016462</name>
</gene>
<feature type="region of interest" description="Disordered" evidence="1">
    <location>
        <begin position="114"/>
        <end position="138"/>
    </location>
</feature>
<dbReference type="AlphaFoldDB" id="A0AA88PK36"/>
<sequence length="138" mass="15193">MSFHSAGNAAVNFTPPEEKTRPLVHHPCKTQRGPEAENCSFSWRSPKGGGEGGRSLLLSQKAYCRTHLMFLTPILPSPLTLPPPFPPEISFELQSERRNESGYPAVSCSTVPAVLPRRGSSCSSKKDRQLHGHVDDER</sequence>
<organism evidence="2 3">
    <name type="scientific">Cirrhinus molitorella</name>
    <name type="common">mud carp</name>
    <dbReference type="NCBI Taxonomy" id="172907"/>
    <lineage>
        <taxon>Eukaryota</taxon>
        <taxon>Metazoa</taxon>
        <taxon>Chordata</taxon>
        <taxon>Craniata</taxon>
        <taxon>Vertebrata</taxon>
        <taxon>Euteleostomi</taxon>
        <taxon>Actinopterygii</taxon>
        <taxon>Neopterygii</taxon>
        <taxon>Teleostei</taxon>
        <taxon>Ostariophysi</taxon>
        <taxon>Cypriniformes</taxon>
        <taxon>Cyprinidae</taxon>
        <taxon>Labeoninae</taxon>
        <taxon>Labeonini</taxon>
        <taxon>Cirrhinus</taxon>
    </lineage>
</organism>
<keyword evidence="3" id="KW-1185">Reference proteome</keyword>
<evidence type="ECO:0000313" key="2">
    <source>
        <dbReference type="EMBL" id="KAK2885625.1"/>
    </source>
</evidence>
<reference evidence="2" key="1">
    <citation type="submission" date="2023-08" db="EMBL/GenBank/DDBJ databases">
        <title>Chromosome-level Genome Assembly of mud carp (Cirrhinus molitorella).</title>
        <authorList>
            <person name="Liu H."/>
        </authorList>
    </citation>
    <scope>NUCLEOTIDE SEQUENCE</scope>
    <source>
        <strain evidence="2">Prfri</strain>
        <tissue evidence="2">Muscle</tissue>
    </source>
</reference>
<dbReference type="EMBL" id="JAUYZG010000016">
    <property type="protein sequence ID" value="KAK2885625.1"/>
    <property type="molecule type" value="Genomic_DNA"/>
</dbReference>
<evidence type="ECO:0000256" key="1">
    <source>
        <dbReference type="SAM" id="MobiDB-lite"/>
    </source>
</evidence>
<proteinExistence type="predicted"/>
<protein>
    <submittedName>
        <fullName evidence="2">Uncharacterized protein</fullName>
    </submittedName>
</protein>
<name>A0AA88PK36_9TELE</name>
<dbReference type="Proteomes" id="UP001187343">
    <property type="component" value="Unassembled WGS sequence"/>
</dbReference>